<dbReference type="PROSITE" id="PS51257">
    <property type="entry name" value="PROKAR_LIPOPROTEIN"/>
    <property type="match status" value="1"/>
</dbReference>
<sequence length="191" mass="22247">MKKRIILAVLLGGACSVSAQSTIIPHEYEKKDSIFYQVPNAVLIVDKLDLEDYFKNLDTLLVQKEYNKTVFRNIQFSPLNPEEVQRHYGLASKFWTASKSNPLSYSTDRITLFWNDNEGIILPYIDEILPDLLEAGKVQVVDRTTNKRVKLYKMDYEDVNGKSFRVFRLEKGKIIWRESEVFIEQVYNAGR</sequence>
<keyword evidence="3" id="KW-1185">Reference proteome</keyword>
<keyword evidence="1" id="KW-0732">Signal</keyword>
<gene>
    <name evidence="2" type="ORF">WJU16_07240</name>
</gene>
<organism evidence="2 3">
    <name type="scientific">Chitinophaga pollutisoli</name>
    <dbReference type="NCBI Taxonomy" id="3133966"/>
    <lineage>
        <taxon>Bacteria</taxon>
        <taxon>Pseudomonadati</taxon>
        <taxon>Bacteroidota</taxon>
        <taxon>Chitinophagia</taxon>
        <taxon>Chitinophagales</taxon>
        <taxon>Chitinophagaceae</taxon>
        <taxon>Chitinophaga</taxon>
    </lineage>
</organism>
<name>A0ABZ2YTC6_9BACT</name>
<dbReference type="Proteomes" id="UP001485459">
    <property type="component" value="Chromosome"/>
</dbReference>
<accession>A0ABZ2YTC6</accession>
<dbReference type="EMBL" id="CP149822">
    <property type="protein sequence ID" value="WZN42827.1"/>
    <property type="molecule type" value="Genomic_DNA"/>
</dbReference>
<proteinExistence type="predicted"/>
<reference evidence="3" key="1">
    <citation type="submission" date="2024-03" db="EMBL/GenBank/DDBJ databases">
        <title>Chitinophaga horti sp. nov., isolated from garden soil.</title>
        <authorList>
            <person name="Lee D.S."/>
            <person name="Han D.M."/>
            <person name="Baek J.H."/>
            <person name="Choi D.G."/>
            <person name="Jeon J.H."/>
            <person name="Jeon C.O."/>
        </authorList>
    </citation>
    <scope>NUCLEOTIDE SEQUENCE [LARGE SCALE GENOMIC DNA]</scope>
    <source>
        <strain evidence="3">GPA1</strain>
    </source>
</reference>
<evidence type="ECO:0000256" key="1">
    <source>
        <dbReference type="SAM" id="SignalP"/>
    </source>
</evidence>
<feature type="chain" id="PRO_5046606809" evidence="1">
    <location>
        <begin position="20"/>
        <end position="191"/>
    </location>
</feature>
<dbReference type="RefSeq" id="WP_341837655.1">
    <property type="nucleotide sequence ID" value="NZ_CP149822.1"/>
</dbReference>
<feature type="signal peptide" evidence="1">
    <location>
        <begin position="1"/>
        <end position="19"/>
    </location>
</feature>
<evidence type="ECO:0000313" key="3">
    <source>
        <dbReference type="Proteomes" id="UP001485459"/>
    </source>
</evidence>
<evidence type="ECO:0000313" key="2">
    <source>
        <dbReference type="EMBL" id="WZN42827.1"/>
    </source>
</evidence>
<protein>
    <submittedName>
        <fullName evidence="2">Uncharacterized protein</fullName>
    </submittedName>
</protein>